<organism evidence="1 2">
    <name type="scientific">Aquimarina litoralis</name>
    <dbReference type="NCBI Taxonomy" id="584605"/>
    <lineage>
        <taxon>Bacteria</taxon>
        <taxon>Pseudomonadati</taxon>
        <taxon>Bacteroidota</taxon>
        <taxon>Flavobacteriia</taxon>
        <taxon>Flavobacteriales</taxon>
        <taxon>Flavobacteriaceae</taxon>
        <taxon>Aquimarina</taxon>
    </lineage>
</organism>
<reference evidence="1 2" key="1">
    <citation type="journal article" date="2019" name="Int. J. Syst. Evol. Microbiol.">
        <title>The Global Catalogue of Microorganisms (GCM) 10K type strain sequencing project: providing services to taxonomists for standard genome sequencing and annotation.</title>
        <authorList>
            <consortium name="The Broad Institute Genomics Platform"/>
            <consortium name="The Broad Institute Genome Sequencing Center for Infectious Disease"/>
            <person name="Wu L."/>
            <person name="Ma J."/>
        </authorList>
    </citation>
    <scope>NUCLEOTIDE SEQUENCE [LARGE SCALE GENOMIC DNA]</scope>
    <source>
        <strain evidence="1 2">JCM 15974</strain>
    </source>
</reference>
<accession>A0ABN1IR00</accession>
<keyword evidence="2" id="KW-1185">Reference proteome</keyword>
<dbReference type="EMBL" id="BAAAGE010000002">
    <property type="protein sequence ID" value="GAA0719302.1"/>
    <property type="molecule type" value="Genomic_DNA"/>
</dbReference>
<evidence type="ECO:0000313" key="2">
    <source>
        <dbReference type="Proteomes" id="UP001501758"/>
    </source>
</evidence>
<sequence length="116" mass="13253">MRNITIHADAVFNNPNNVDGTLSIEDMHVFVDNIDVGVISSKEFDVPSKNEFKIPLEGTFSLSKIYEDNKSNLLNSVLKIVQTDSIHIQYKGNIKYHFGNFSYPYKIDKEQKVSLK</sequence>
<name>A0ABN1IR00_9FLAO</name>
<dbReference type="Gene3D" id="2.60.40.1820">
    <property type="match status" value="1"/>
</dbReference>
<evidence type="ECO:0000313" key="1">
    <source>
        <dbReference type="EMBL" id="GAA0719302.1"/>
    </source>
</evidence>
<dbReference type="Proteomes" id="UP001501758">
    <property type="component" value="Unassembled WGS sequence"/>
</dbReference>
<comment type="caution">
    <text evidence="1">The sequence shown here is derived from an EMBL/GenBank/DDBJ whole genome shotgun (WGS) entry which is preliminary data.</text>
</comment>
<gene>
    <name evidence="1" type="ORF">GCM10009430_18200</name>
</gene>
<evidence type="ECO:0008006" key="3">
    <source>
        <dbReference type="Google" id="ProtNLM"/>
    </source>
</evidence>
<protein>
    <recommendedName>
        <fullName evidence="3">Late embryogenesis abundant protein LEA-2 subgroup domain-containing protein</fullName>
    </recommendedName>
</protein>
<proteinExistence type="predicted"/>